<reference evidence="1" key="1">
    <citation type="journal article" date="2019" name="Sci. Rep.">
        <title>Draft genome of Tanacetum cinerariifolium, the natural source of mosquito coil.</title>
        <authorList>
            <person name="Yamashiro T."/>
            <person name="Shiraishi A."/>
            <person name="Satake H."/>
            <person name="Nakayama K."/>
        </authorList>
    </citation>
    <scope>NUCLEOTIDE SEQUENCE</scope>
</reference>
<feature type="non-terminal residue" evidence="1">
    <location>
        <position position="1"/>
    </location>
</feature>
<proteinExistence type="predicted"/>
<organism evidence="1">
    <name type="scientific">Tanacetum cinerariifolium</name>
    <name type="common">Dalmatian daisy</name>
    <name type="synonym">Chrysanthemum cinerariifolium</name>
    <dbReference type="NCBI Taxonomy" id="118510"/>
    <lineage>
        <taxon>Eukaryota</taxon>
        <taxon>Viridiplantae</taxon>
        <taxon>Streptophyta</taxon>
        <taxon>Embryophyta</taxon>
        <taxon>Tracheophyta</taxon>
        <taxon>Spermatophyta</taxon>
        <taxon>Magnoliopsida</taxon>
        <taxon>eudicotyledons</taxon>
        <taxon>Gunneridae</taxon>
        <taxon>Pentapetalae</taxon>
        <taxon>asterids</taxon>
        <taxon>campanulids</taxon>
        <taxon>Asterales</taxon>
        <taxon>Asteraceae</taxon>
        <taxon>Asteroideae</taxon>
        <taxon>Anthemideae</taxon>
        <taxon>Anthemidinae</taxon>
        <taxon>Tanacetum</taxon>
    </lineage>
</organism>
<evidence type="ECO:0000313" key="1">
    <source>
        <dbReference type="EMBL" id="GFD09995.1"/>
    </source>
</evidence>
<comment type="caution">
    <text evidence="1">The sequence shown here is derived from an EMBL/GenBank/DDBJ whole genome shotgun (WGS) entry which is preliminary data.</text>
</comment>
<evidence type="ECO:0008006" key="2">
    <source>
        <dbReference type="Google" id="ProtNLM"/>
    </source>
</evidence>
<gene>
    <name evidence="1" type="ORF">Tci_881964</name>
</gene>
<sequence length="109" mass="12192">AHSVLKKEVTMAIPDEEGDGHTKEVIRVVYEWKPPHCVDCQSFGHDTNLCPKHVREEISKTSATDAKANTMDENDNGFVEVKSLKKKKGADSRSFGGLRLNKPNSKVIW</sequence>
<name>A0A699THB6_TANCI</name>
<dbReference type="AlphaFoldDB" id="A0A699THB6"/>
<protein>
    <recommendedName>
        <fullName evidence="2">Zinc knuckle CX2CX4HX4C</fullName>
    </recommendedName>
</protein>
<dbReference type="EMBL" id="BKCJ011249395">
    <property type="protein sequence ID" value="GFD09995.1"/>
    <property type="molecule type" value="Genomic_DNA"/>
</dbReference>
<accession>A0A699THB6</accession>